<dbReference type="HOGENOM" id="CLU_058392_0_1_6"/>
<dbReference type="GO" id="GO:0009289">
    <property type="term" value="C:pilus"/>
    <property type="evidence" value="ECO:0007669"/>
    <property type="project" value="UniProtKB-SubCell"/>
</dbReference>
<name>K8WA47_9GAMM</name>
<dbReference type="Pfam" id="PF00419">
    <property type="entry name" value="Fimbrial"/>
    <property type="match status" value="1"/>
</dbReference>
<dbReference type="PANTHER" id="PTHR33420">
    <property type="entry name" value="FIMBRIAL SUBUNIT ELFA-RELATED"/>
    <property type="match status" value="1"/>
</dbReference>
<dbReference type="InterPro" id="IPR008966">
    <property type="entry name" value="Adhesion_dom_sf"/>
</dbReference>
<feature type="domain" description="Fimbrial-type adhesion" evidence="6">
    <location>
        <begin position="199"/>
        <end position="338"/>
    </location>
</feature>
<organism evidence="7 8">
    <name type="scientific">Providencia sneebia DSM 19967</name>
    <dbReference type="NCBI Taxonomy" id="1141660"/>
    <lineage>
        <taxon>Bacteria</taxon>
        <taxon>Pseudomonadati</taxon>
        <taxon>Pseudomonadota</taxon>
        <taxon>Gammaproteobacteria</taxon>
        <taxon>Enterobacterales</taxon>
        <taxon>Morganellaceae</taxon>
        <taxon>Providencia</taxon>
    </lineage>
</organism>
<dbReference type="InterPro" id="IPR050263">
    <property type="entry name" value="Bact_Fimbrial_Adh_Pro"/>
</dbReference>
<gene>
    <name evidence="7" type="ORF">OO7_08395</name>
</gene>
<dbReference type="EMBL" id="AKKN01000008">
    <property type="protein sequence ID" value="EKT57394.1"/>
    <property type="molecule type" value="Genomic_DNA"/>
</dbReference>
<dbReference type="RefSeq" id="WP_008915504.1">
    <property type="nucleotide sequence ID" value="NZ_CM001773.1"/>
</dbReference>
<dbReference type="AlphaFoldDB" id="K8WA47"/>
<dbReference type="Proteomes" id="UP000010290">
    <property type="component" value="Chromosome"/>
</dbReference>
<dbReference type="InterPro" id="IPR000259">
    <property type="entry name" value="Adhesion_dom_fimbrial"/>
</dbReference>
<dbReference type="Gene3D" id="2.60.40.1090">
    <property type="entry name" value="Fimbrial-type adhesion domain"/>
    <property type="match status" value="1"/>
</dbReference>
<evidence type="ECO:0000256" key="3">
    <source>
        <dbReference type="ARBA" id="ARBA00022729"/>
    </source>
</evidence>
<keyword evidence="3 5" id="KW-0732">Signal</keyword>
<dbReference type="InterPro" id="IPR036937">
    <property type="entry name" value="Adhesion_dom_fimbrial_sf"/>
</dbReference>
<feature type="chain" id="PRO_5003923226" evidence="5">
    <location>
        <begin position="23"/>
        <end position="339"/>
    </location>
</feature>
<evidence type="ECO:0000256" key="4">
    <source>
        <dbReference type="ARBA" id="ARBA00023263"/>
    </source>
</evidence>
<proteinExistence type="inferred from homology"/>
<dbReference type="GO" id="GO:0043709">
    <property type="term" value="P:cell adhesion involved in single-species biofilm formation"/>
    <property type="evidence" value="ECO:0007669"/>
    <property type="project" value="TreeGrafter"/>
</dbReference>
<dbReference type="PANTHER" id="PTHR33420:SF3">
    <property type="entry name" value="FIMBRIAL SUBUNIT ELFA"/>
    <property type="match status" value="1"/>
</dbReference>
<dbReference type="SUPFAM" id="SSF49401">
    <property type="entry name" value="Bacterial adhesins"/>
    <property type="match status" value="1"/>
</dbReference>
<comment type="subcellular location">
    <subcellularLocation>
        <location evidence="1">Fimbrium</location>
    </subcellularLocation>
</comment>
<evidence type="ECO:0000313" key="8">
    <source>
        <dbReference type="Proteomes" id="UP000010290"/>
    </source>
</evidence>
<feature type="signal peptide" evidence="5">
    <location>
        <begin position="1"/>
        <end position="22"/>
    </location>
</feature>
<dbReference type="OrthoDB" id="6466777at2"/>
<evidence type="ECO:0000256" key="1">
    <source>
        <dbReference type="ARBA" id="ARBA00004561"/>
    </source>
</evidence>
<comment type="similarity">
    <text evidence="2">Belongs to the fimbrial protein family.</text>
</comment>
<evidence type="ECO:0000313" key="7">
    <source>
        <dbReference type="EMBL" id="EKT57394.1"/>
    </source>
</evidence>
<protein>
    <submittedName>
        <fullName evidence="7">Fimbrial adhesin</fullName>
    </submittedName>
</protein>
<keyword evidence="4" id="KW-0281">Fimbrium</keyword>
<comment type="caution">
    <text evidence="7">The sequence shown here is derived from an EMBL/GenBank/DDBJ whole genome shotgun (WGS) entry which is preliminary data.</text>
</comment>
<sequence>MIKLATVCCASLIFLYSQSSFAEFRSEFTTKTITKNETLYVSRSLPVGSFIGSVDLNSHNAWAWWNISGTTWVGIFLPSIGAGTFKSAEGGYVRPIPGSGIGYALHGTVTGPCSGSAFVDGQNNMDKNISNRMICRSNATSAFYGVKLRADFYKLSNNVPTQTLPTIRAAMLILYHNGFITSDYYGNKEPNVYLSGIKVVSSGCDVKNPSINVPIGKISKATFSGVGSTSPDSKKKIKIQLDCDPITPIKITFVGTQDESKTAGAIALNNLNDVNTAQGYAIQVKYNNSPIKLNQIMEIVKSNTAGQYEIPLEAAYIQTKSVTKAGQANGTLQFNMRYH</sequence>
<reference evidence="7 8" key="1">
    <citation type="journal article" date="2012" name="BMC Genomics">
        <title>Comparative genomics of bacteria in the genus Providencia isolated from wild Drosophila melanogaster.</title>
        <authorList>
            <person name="Galac M.R."/>
            <person name="Lazzaro B.P."/>
        </authorList>
    </citation>
    <scope>NUCLEOTIDE SEQUENCE [LARGE SCALE GENOMIC DNA]</scope>
    <source>
        <strain evidence="7 8">DSM 19967</strain>
    </source>
</reference>
<dbReference type="PATRIC" id="fig|1141660.3.peg.1677"/>
<evidence type="ECO:0000256" key="2">
    <source>
        <dbReference type="ARBA" id="ARBA00006671"/>
    </source>
</evidence>
<accession>K8WA47</accession>
<keyword evidence="8" id="KW-1185">Reference proteome</keyword>
<evidence type="ECO:0000256" key="5">
    <source>
        <dbReference type="SAM" id="SignalP"/>
    </source>
</evidence>
<dbReference type="Gene3D" id="2.60.40.3310">
    <property type="match status" value="1"/>
</dbReference>
<evidence type="ECO:0000259" key="6">
    <source>
        <dbReference type="Pfam" id="PF00419"/>
    </source>
</evidence>